<evidence type="ECO:0000313" key="2">
    <source>
        <dbReference type="Proteomes" id="UP000283509"/>
    </source>
</evidence>
<reference evidence="1 2" key="1">
    <citation type="submission" date="2018-04" db="EMBL/GenBank/DDBJ databases">
        <authorList>
            <person name="Zhang X."/>
            <person name="Yuan J."/>
            <person name="Li F."/>
            <person name="Xiang J."/>
        </authorList>
    </citation>
    <scope>NUCLEOTIDE SEQUENCE [LARGE SCALE GENOMIC DNA]</scope>
    <source>
        <tissue evidence="1">Muscle</tissue>
    </source>
</reference>
<proteinExistence type="predicted"/>
<dbReference type="OrthoDB" id="6371112at2759"/>
<accession>A0A3R7MLK1</accession>
<comment type="caution">
    <text evidence="1">The sequence shown here is derived from an EMBL/GenBank/DDBJ whole genome shotgun (WGS) entry which is preliminary data.</text>
</comment>
<sequence length="253" mass="28946">MEAETEQDFNIYAVEEACGKLHTLLQAPPTLPGSLSSDETIQTHDVFNILMADVSGSMSSYWEHVVTGWQDHIKDKLNGLTKIFVFGSNVQMRRVGSDLYKATPFTDFFAPELNDPEKKKAWLEQYFQGVIEEFESSQGDLLKAFFSLDDLRASIKKFIAQKMSTLYDQILEEIKIGLTMEKIKKLRNFGSCGDIMWPSFKCWADEIGITEEATTLAFSEEQIQVYVCHALMQRNSRDRLSARSTNAKKKPWR</sequence>
<dbReference type="EMBL" id="QCYY01001161">
    <property type="protein sequence ID" value="ROT80057.1"/>
    <property type="molecule type" value="Genomic_DNA"/>
</dbReference>
<dbReference type="Proteomes" id="UP000283509">
    <property type="component" value="Unassembled WGS sequence"/>
</dbReference>
<keyword evidence="2" id="KW-1185">Reference proteome</keyword>
<reference evidence="1 2" key="2">
    <citation type="submission" date="2019-01" db="EMBL/GenBank/DDBJ databases">
        <title>The decoding of complex shrimp genome reveals the adaptation for benthos swimmer, frequently molting mechanism and breeding impact on genome.</title>
        <authorList>
            <person name="Sun Y."/>
            <person name="Gao Y."/>
            <person name="Yu Y."/>
        </authorList>
    </citation>
    <scope>NUCLEOTIDE SEQUENCE [LARGE SCALE GENOMIC DNA]</scope>
    <source>
        <tissue evidence="1">Muscle</tissue>
    </source>
</reference>
<name>A0A3R7MLK1_PENVA</name>
<gene>
    <name evidence="1" type="ORF">C7M84_001217</name>
</gene>
<organism evidence="1 2">
    <name type="scientific">Penaeus vannamei</name>
    <name type="common">Whiteleg shrimp</name>
    <name type="synonym">Litopenaeus vannamei</name>
    <dbReference type="NCBI Taxonomy" id="6689"/>
    <lineage>
        <taxon>Eukaryota</taxon>
        <taxon>Metazoa</taxon>
        <taxon>Ecdysozoa</taxon>
        <taxon>Arthropoda</taxon>
        <taxon>Crustacea</taxon>
        <taxon>Multicrustacea</taxon>
        <taxon>Malacostraca</taxon>
        <taxon>Eumalacostraca</taxon>
        <taxon>Eucarida</taxon>
        <taxon>Decapoda</taxon>
        <taxon>Dendrobranchiata</taxon>
        <taxon>Penaeoidea</taxon>
        <taxon>Penaeidae</taxon>
        <taxon>Penaeus</taxon>
    </lineage>
</organism>
<protein>
    <submittedName>
        <fullName evidence="1">Uncharacterized protein</fullName>
    </submittedName>
</protein>
<evidence type="ECO:0000313" key="1">
    <source>
        <dbReference type="EMBL" id="ROT80057.1"/>
    </source>
</evidence>
<dbReference type="AlphaFoldDB" id="A0A3R7MLK1"/>